<evidence type="ECO:0000313" key="2">
    <source>
        <dbReference type="EMBL" id="CAD6192852.1"/>
    </source>
</evidence>
<feature type="compositionally biased region" description="Polar residues" evidence="1">
    <location>
        <begin position="46"/>
        <end position="61"/>
    </location>
</feature>
<reference evidence="2" key="1">
    <citation type="submission" date="2020-10" db="EMBL/GenBank/DDBJ databases">
        <authorList>
            <person name="Kikuchi T."/>
        </authorList>
    </citation>
    <scope>NUCLEOTIDE SEQUENCE</scope>
    <source>
        <strain evidence="2">NKZ352</strain>
    </source>
</reference>
<accession>A0A8S1HCS5</accession>
<dbReference type="AlphaFoldDB" id="A0A8S1HCS5"/>
<feature type="region of interest" description="Disordered" evidence="1">
    <location>
        <begin position="183"/>
        <end position="203"/>
    </location>
</feature>
<evidence type="ECO:0008006" key="4">
    <source>
        <dbReference type="Google" id="ProtNLM"/>
    </source>
</evidence>
<name>A0A8S1HCS5_9PELO</name>
<feature type="compositionally biased region" description="Polar residues" evidence="1">
    <location>
        <begin position="108"/>
        <end position="117"/>
    </location>
</feature>
<evidence type="ECO:0000256" key="1">
    <source>
        <dbReference type="SAM" id="MobiDB-lite"/>
    </source>
</evidence>
<organism evidence="2 3">
    <name type="scientific">Caenorhabditis auriculariae</name>
    <dbReference type="NCBI Taxonomy" id="2777116"/>
    <lineage>
        <taxon>Eukaryota</taxon>
        <taxon>Metazoa</taxon>
        <taxon>Ecdysozoa</taxon>
        <taxon>Nematoda</taxon>
        <taxon>Chromadorea</taxon>
        <taxon>Rhabditida</taxon>
        <taxon>Rhabditina</taxon>
        <taxon>Rhabditomorpha</taxon>
        <taxon>Rhabditoidea</taxon>
        <taxon>Rhabditidae</taxon>
        <taxon>Peloderinae</taxon>
        <taxon>Caenorhabditis</taxon>
    </lineage>
</organism>
<comment type="caution">
    <text evidence="2">The sequence shown here is derived from an EMBL/GenBank/DDBJ whole genome shotgun (WGS) entry which is preliminary data.</text>
</comment>
<proteinExistence type="predicted"/>
<sequence length="285" mass="32162">MDDRTRLKYAIVRLPESNVVDFFSLIAGRGYSDVSFVSNLSQVTLRSDPNEFSDSTPSSSLRNDEKQSPEEEAGVSVGPISAETRRPSTAISRSGFPLQAVTPPRILSSRTPSQPATPSIHPPTVLVAPTKEEPLECVDPTESEENITADLLGTTVPNELISNLFSKHGFGLGGDWTPEVSFQNSHNDDNKHHPYRSEQGLQTRMKGWQREYIKEVINNGHYPTEEELRDIERKCDLSRKQVLRFIAKRLVNPNRKPRINHIIEKQKEVEEREERETLNGNHSPV</sequence>
<feature type="region of interest" description="Disordered" evidence="1">
    <location>
        <begin position="46"/>
        <end position="125"/>
    </location>
</feature>
<dbReference type="GO" id="GO:0003677">
    <property type="term" value="F:DNA binding"/>
    <property type="evidence" value="ECO:0007669"/>
    <property type="project" value="InterPro"/>
</dbReference>
<dbReference type="InterPro" id="IPR001356">
    <property type="entry name" value="HD"/>
</dbReference>
<keyword evidence="3" id="KW-1185">Reference proteome</keyword>
<dbReference type="EMBL" id="CAJGYM010000030">
    <property type="protein sequence ID" value="CAD6192852.1"/>
    <property type="molecule type" value="Genomic_DNA"/>
</dbReference>
<protein>
    <recommendedName>
        <fullName evidence="4">Homeobox domain-containing protein</fullName>
    </recommendedName>
</protein>
<dbReference type="OrthoDB" id="5850062at2759"/>
<feature type="compositionally biased region" description="Basic and acidic residues" evidence="1">
    <location>
        <begin position="186"/>
        <end position="196"/>
    </location>
</feature>
<dbReference type="Proteomes" id="UP000835052">
    <property type="component" value="Unassembled WGS sequence"/>
</dbReference>
<feature type="compositionally biased region" description="Basic and acidic residues" evidence="1">
    <location>
        <begin position="266"/>
        <end position="277"/>
    </location>
</feature>
<evidence type="ECO:0000313" key="3">
    <source>
        <dbReference type="Proteomes" id="UP000835052"/>
    </source>
</evidence>
<gene>
    <name evidence="2" type="ORF">CAUJ_LOCUS8771</name>
</gene>
<dbReference type="CDD" id="cd00086">
    <property type="entry name" value="homeodomain"/>
    <property type="match status" value="1"/>
</dbReference>
<feature type="region of interest" description="Disordered" evidence="1">
    <location>
        <begin position="266"/>
        <end position="285"/>
    </location>
</feature>